<organism evidence="1 2">
    <name type="scientific">Xanthomonas phage FMYAK-P1</name>
    <dbReference type="NCBI Taxonomy" id="2886031"/>
    <lineage>
        <taxon>Viruses</taxon>
        <taxon>Duplodnaviria</taxon>
        <taxon>Heunggongvirae</taxon>
        <taxon>Uroviricota</taxon>
        <taxon>Caudoviricetes</taxon>
        <taxon>Mesyanzhinovviridae</taxon>
        <taxon>Bradleyvirinae</taxon>
        <taxon>Bosavirus</taxon>
        <taxon>Bosavirus FMYAK</taxon>
    </lineage>
</organism>
<dbReference type="RefSeq" id="YP_010738872.1">
    <property type="nucleotide sequence ID" value="NC_073032.1"/>
</dbReference>
<sequence>MSKDWQANLALVDQRNEDQRWRDEAAKVLAVKPGQREALERARAKLDANKKSLLQRGAELLGFK</sequence>
<protein>
    <submittedName>
        <fullName evidence="1">Uncharacterized protein</fullName>
    </submittedName>
</protein>
<dbReference type="GeneID" id="79586253"/>
<dbReference type="Proteomes" id="UP000828647">
    <property type="component" value="Segment"/>
</dbReference>
<evidence type="ECO:0000313" key="2">
    <source>
        <dbReference type="Proteomes" id="UP000828647"/>
    </source>
</evidence>
<dbReference type="KEGG" id="vg:79586253"/>
<reference evidence="1 2" key="1">
    <citation type="submission" date="2021-09" db="EMBL/GenBank/DDBJ databases">
        <authorList>
            <person name="Bringhurst R.M."/>
        </authorList>
    </citation>
    <scope>NUCLEOTIDE SEQUENCE [LARGE SCALE GENOMIC DNA]</scope>
</reference>
<accession>A0AAE9CAF8</accession>
<keyword evidence="2" id="KW-1185">Reference proteome</keyword>
<evidence type="ECO:0000313" key="1">
    <source>
        <dbReference type="EMBL" id="UGL62785.1"/>
    </source>
</evidence>
<dbReference type="EMBL" id="OK275492">
    <property type="protein sequence ID" value="UGL62785.1"/>
    <property type="molecule type" value="Genomic_DNA"/>
</dbReference>
<name>A0AAE9CAF8_9CAUD</name>
<proteinExistence type="predicted"/>